<feature type="region of interest" description="Disordered" evidence="1">
    <location>
        <begin position="500"/>
        <end position="530"/>
    </location>
</feature>
<keyword evidence="3" id="KW-1185">Reference proteome</keyword>
<feature type="compositionally biased region" description="Low complexity" evidence="1">
    <location>
        <begin position="223"/>
        <end position="252"/>
    </location>
</feature>
<feature type="compositionally biased region" description="Low complexity" evidence="1">
    <location>
        <begin position="20"/>
        <end position="37"/>
    </location>
</feature>
<feature type="compositionally biased region" description="Polar residues" evidence="1">
    <location>
        <begin position="278"/>
        <end position="291"/>
    </location>
</feature>
<reference evidence="2 3" key="1">
    <citation type="submission" date="2016-07" db="EMBL/GenBank/DDBJ databases">
        <title>Pervasive Adenine N6-methylation of Active Genes in Fungi.</title>
        <authorList>
            <consortium name="DOE Joint Genome Institute"/>
            <person name="Mondo S.J."/>
            <person name="Dannebaum R.O."/>
            <person name="Kuo R.C."/>
            <person name="Labutti K."/>
            <person name="Haridas S."/>
            <person name="Kuo A."/>
            <person name="Salamov A."/>
            <person name="Ahrendt S.R."/>
            <person name="Lipzen A."/>
            <person name="Sullivan W."/>
            <person name="Andreopoulos W.B."/>
            <person name="Clum A."/>
            <person name="Lindquist E."/>
            <person name="Daum C."/>
            <person name="Ramamoorthy G.K."/>
            <person name="Gryganskyi A."/>
            <person name="Culley D."/>
            <person name="Magnuson J.K."/>
            <person name="James T.Y."/>
            <person name="O'Malley M.A."/>
            <person name="Stajich J.E."/>
            <person name="Spatafora J.W."/>
            <person name="Visel A."/>
            <person name="Grigoriev I.V."/>
        </authorList>
    </citation>
    <scope>NUCLEOTIDE SEQUENCE [LARGE SCALE GENOMIC DNA]</scope>
    <source>
        <strain evidence="2 3">NRRL 3116</strain>
    </source>
</reference>
<feature type="region of interest" description="Disordered" evidence="1">
    <location>
        <begin position="173"/>
        <end position="322"/>
    </location>
</feature>
<accession>A0A1Y2GQF6</accession>
<evidence type="ECO:0000313" key="3">
    <source>
        <dbReference type="Proteomes" id="UP000193648"/>
    </source>
</evidence>
<comment type="caution">
    <text evidence="2">The sequence shown here is derived from an EMBL/GenBank/DDBJ whole genome shotgun (WGS) entry which is preliminary data.</text>
</comment>
<proteinExistence type="predicted"/>
<name>A0A1Y2GQF6_9FUNG</name>
<feature type="compositionally biased region" description="Low complexity" evidence="1">
    <location>
        <begin position="292"/>
        <end position="321"/>
    </location>
</feature>
<organism evidence="2 3">
    <name type="scientific">Lobosporangium transversale</name>
    <dbReference type="NCBI Taxonomy" id="64571"/>
    <lineage>
        <taxon>Eukaryota</taxon>
        <taxon>Fungi</taxon>
        <taxon>Fungi incertae sedis</taxon>
        <taxon>Mucoromycota</taxon>
        <taxon>Mortierellomycotina</taxon>
        <taxon>Mortierellomycetes</taxon>
        <taxon>Mortierellales</taxon>
        <taxon>Mortierellaceae</taxon>
        <taxon>Lobosporangium</taxon>
    </lineage>
</organism>
<feature type="compositionally biased region" description="Acidic residues" evidence="1">
    <location>
        <begin position="511"/>
        <end position="527"/>
    </location>
</feature>
<evidence type="ECO:0000256" key="1">
    <source>
        <dbReference type="SAM" id="MobiDB-lite"/>
    </source>
</evidence>
<gene>
    <name evidence="2" type="ORF">BCR41DRAFT_354731</name>
</gene>
<feature type="region of interest" description="Disordered" evidence="1">
    <location>
        <begin position="434"/>
        <end position="468"/>
    </location>
</feature>
<feature type="compositionally biased region" description="Basic and acidic residues" evidence="1">
    <location>
        <begin position="210"/>
        <end position="221"/>
    </location>
</feature>
<sequence>MSEIQFVPLPDNEWAPPRPTQAQRPVQQQQQQQQPLHPFRRRSSNDYSVDYGRHSLDRSRRPFYNSTTYTPHQNIIERETVLHQRTSYHRYPQPTVPHPRILGRIDFNSSKSFHFNKRPATDFEHPMGSTPRQERNPPGTGKAVGVWNAFNPNYTPEDWNNFSNIEQQKVAAALSADQKRGSGNGVEPNAGRAGSRAYYSEQRSRTAGPHIDRTSNVDSSDRSLSSLSSSSSSSSASSSSASSLSSLSSLSSTVEATKAGRVPMQGQEQEQTRKEAQTKAQTQILGSSHIQSPTSSSSSAASAPTTRLEPPSSSIPTSSSSVMMATPTTIANVKTSTVAFENNREQIMAKLIDIEHSVPEMASTVSSKTLPVFAVQMHEISPMPETKGTANLLDLDFSSTDTSVACESQSLPAGLADLEGIDFGAFTLSQDKDKKDSGVDMRFEGPRHDNDKVSDRISDQEKQQHRPDASVSLIELLGSGSSTKLEAHVQASKILDDLSSINDTSDGDYSSQDDDSDSGSDDDDTDSDTDHWVNLDDAKILIEWKTLDTLRAELVAENVSWDDLIDLR</sequence>
<dbReference type="Proteomes" id="UP000193648">
    <property type="component" value="Unassembled WGS sequence"/>
</dbReference>
<feature type="compositionally biased region" description="Basic and acidic residues" evidence="1">
    <location>
        <begin position="51"/>
        <end position="60"/>
    </location>
</feature>
<feature type="region of interest" description="Disordered" evidence="1">
    <location>
        <begin position="119"/>
        <end position="144"/>
    </location>
</feature>
<dbReference type="OrthoDB" id="2433495at2759"/>
<evidence type="ECO:0000313" key="2">
    <source>
        <dbReference type="EMBL" id="ORZ14355.1"/>
    </source>
</evidence>
<dbReference type="GeneID" id="33566219"/>
<dbReference type="EMBL" id="MCFF01000021">
    <property type="protein sequence ID" value="ORZ14355.1"/>
    <property type="molecule type" value="Genomic_DNA"/>
</dbReference>
<protein>
    <submittedName>
        <fullName evidence="2">Uncharacterized protein</fullName>
    </submittedName>
</protein>
<dbReference type="RefSeq" id="XP_021880833.1">
    <property type="nucleotide sequence ID" value="XM_022024375.1"/>
</dbReference>
<feature type="region of interest" description="Disordered" evidence="1">
    <location>
        <begin position="1"/>
        <end position="68"/>
    </location>
</feature>
<dbReference type="InParanoid" id="A0A1Y2GQF6"/>
<dbReference type="AlphaFoldDB" id="A0A1Y2GQF6"/>